<accession>A0A0D7X6U5</accession>
<organism evidence="1 2">
    <name type="scientific">Paenibacillus terrae</name>
    <dbReference type="NCBI Taxonomy" id="159743"/>
    <lineage>
        <taxon>Bacteria</taxon>
        <taxon>Bacillati</taxon>
        <taxon>Bacillota</taxon>
        <taxon>Bacilli</taxon>
        <taxon>Bacillales</taxon>
        <taxon>Paenibacillaceae</taxon>
        <taxon>Paenibacillus</taxon>
    </lineage>
</organism>
<evidence type="ECO:0000313" key="2">
    <source>
        <dbReference type="Proteomes" id="UP000032534"/>
    </source>
</evidence>
<proteinExistence type="predicted"/>
<dbReference type="PATRIC" id="fig|159743.3.peg.631"/>
<name>A0A0D7X6U5_9BACL</name>
<keyword evidence="2" id="KW-1185">Reference proteome</keyword>
<evidence type="ECO:0000313" key="1">
    <source>
        <dbReference type="EMBL" id="KJD47126.1"/>
    </source>
</evidence>
<dbReference type="EMBL" id="JTHP01000003">
    <property type="protein sequence ID" value="KJD47126.1"/>
    <property type="molecule type" value="Genomic_DNA"/>
</dbReference>
<reference evidence="1 2" key="1">
    <citation type="submission" date="2014-11" db="EMBL/GenBank/DDBJ databases">
        <title>Draft Genome Sequences of Paenibacillus polymyxa NRRL B-30509 and Paenibacillus terrae NRRL B-30644, Strains from a Poultry Environment that Produce Tridecaptin A and Paenicidins.</title>
        <authorList>
            <person name="van Belkum M.J."/>
            <person name="Lohans C.T."/>
            <person name="Vederas J.C."/>
        </authorList>
    </citation>
    <scope>NUCLEOTIDE SEQUENCE [LARGE SCALE GENOMIC DNA]</scope>
    <source>
        <strain evidence="1 2">NRRL B-30644</strain>
    </source>
</reference>
<dbReference type="AlphaFoldDB" id="A0A0D7X6U5"/>
<dbReference type="Proteomes" id="UP000032534">
    <property type="component" value="Unassembled WGS sequence"/>
</dbReference>
<gene>
    <name evidence="1" type="ORF">QD47_02940</name>
</gene>
<dbReference type="OrthoDB" id="1805550at2"/>
<protein>
    <submittedName>
        <fullName evidence="1">Uncharacterized protein</fullName>
    </submittedName>
</protein>
<comment type="caution">
    <text evidence="1">The sequence shown here is derived from an EMBL/GenBank/DDBJ whole genome shotgun (WGS) entry which is preliminary data.</text>
</comment>
<sequence>MKRRILDGETDPNTFVVIDLEASLGKSVETNKILRDYIESYQFTGINYGQPHRKFLLVKRFAKDVEDSEEYIGENVDRLYQGFGDSSVRIIGKGQHVIGITSESWQKHYRHNLEVVRDSDVLIITHSRYKMLCEDDELRQSFTEGRHTQIIDERIDFDIASFSRSEYNNLFSILPHTLHPLLYDATKGLLDQVNACERMKTSEGKKLSSTGIIRCHPKIDSLEPVYELCNVINKNNAEIIRDKGLPVYNNLKGIVQKLELFYKNTCYYNYHSLSTYNRKHRLFCLDNNVILDANGQIDHLYGVKNGNIKFILDKQSKLIDHSGSTITHIKCSTSKTSIHKKLNTETGNNGYFEKVSNFIKRNFKLDKRYLIVLHKEFVLSANGDEGDFIRQLRQIEFTDIAIGDEYNGESISVNWYGNLIGKNTWRDFDCCYLLGTPNSRFEAHVIHLCQYTDRHDWRIGFGVVKNGKTKSFKNADLEKIRQSTIISDMYQTVKRVQRNPKPQAEIYIVTNEEEVYGGVAKQLKHIKIAKPILLAVDDFVSRHELNGVSGSSNEDTMTEKIVDWLLKQPPGTYLKKDIGKQFNISSTNFARHFNKDLILVQTYINTKQIRIEYRSIIRL</sequence>